<dbReference type="GO" id="GO:0008757">
    <property type="term" value="F:S-adenosylmethionine-dependent methyltransferase activity"/>
    <property type="evidence" value="ECO:0007669"/>
    <property type="project" value="TreeGrafter"/>
</dbReference>
<dbReference type="CDD" id="cd02440">
    <property type="entry name" value="AdoMet_MTases"/>
    <property type="match status" value="1"/>
</dbReference>
<dbReference type="GO" id="GO:0035657">
    <property type="term" value="C:eRF1 methyltransferase complex"/>
    <property type="evidence" value="ECO:0007669"/>
    <property type="project" value="TreeGrafter"/>
</dbReference>
<dbReference type="PANTHER" id="PTHR45875">
    <property type="entry name" value="METHYLTRANSFERASE N6AMT1"/>
    <property type="match status" value="1"/>
</dbReference>
<evidence type="ECO:0000256" key="3">
    <source>
        <dbReference type="ARBA" id="ARBA00022679"/>
    </source>
</evidence>
<dbReference type="InterPro" id="IPR004557">
    <property type="entry name" value="PrmC-related"/>
</dbReference>
<feature type="domain" description="Methyltransferase small" evidence="5">
    <location>
        <begin position="2"/>
        <end position="105"/>
    </location>
</feature>
<dbReference type="Gene3D" id="3.40.50.150">
    <property type="entry name" value="Vaccinia Virus protein VP39"/>
    <property type="match status" value="1"/>
</dbReference>
<keyword evidence="3 6" id="KW-0808">Transferase</keyword>
<dbReference type="NCBIfam" id="TIGR00537">
    <property type="entry name" value="hemK_rel_arch"/>
    <property type="match status" value="1"/>
</dbReference>
<dbReference type="GO" id="GO:0008170">
    <property type="term" value="F:N-methyltransferase activity"/>
    <property type="evidence" value="ECO:0007669"/>
    <property type="project" value="UniProtKB-ARBA"/>
</dbReference>
<sequence length="216" mass="22898">MKLLTLPGVFAPISDSWMLAEAIRQETVDAGSRALDVCTGSGVLALTAAECGATTTAIDISRRALLTVRLNATRAGLRVRTLQGRTFAPVAGQRFDLIVSNPPYVPSLRPDVPRFGVSRAWEAGRDGRLIIDALCDGAPAHLRPGGVLLLVHSSLVRVEATMQRLRRAGLVNVEARASARGPLGPLMRAQQVAGTIPADVDEEDVVIIRASAPPAR</sequence>
<dbReference type="EMBL" id="SLWN01000013">
    <property type="protein sequence ID" value="TCO19785.1"/>
    <property type="molecule type" value="Genomic_DNA"/>
</dbReference>
<evidence type="ECO:0000256" key="4">
    <source>
        <dbReference type="ARBA" id="ARBA00022691"/>
    </source>
</evidence>
<dbReference type="PANTHER" id="PTHR45875:SF1">
    <property type="entry name" value="METHYLTRANSFERASE N6AMT1"/>
    <property type="match status" value="1"/>
</dbReference>
<evidence type="ECO:0000313" key="7">
    <source>
        <dbReference type="Proteomes" id="UP000294508"/>
    </source>
</evidence>
<keyword evidence="7" id="KW-1185">Reference proteome</keyword>
<dbReference type="SUPFAM" id="SSF53335">
    <property type="entry name" value="S-adenosyl-L-methionine-dependent methyltransferases"/>
    <property type="match status" value="1"/>
</dbReference>
<proteinExistence type="inferred from homology"/>
<dbReference type="RefSeq" id="WP_132213244.1">
    <property type="nucleotide sequence ID" value="NZ_SLWN01000013.1"/>
</dbReference>
<dbReference type="InterPro" id="IPR052190">
    <property type="entry name" value="Euk-Arch_PrmC-MTase"/>
</dbReference>
<evidence type="ECO:0000256" key="2">
    <source>
        <dbReference type="ARBA" id="ARBA00022603"/>
    </source>
</evidence>
<dbReference type="InterPro" id="IPR029063">
    <property type="entry name" value="SAM-dependent_MTases_sf"/>
</dbReference>
<dbReference type="GO" id="GO:0008276">
    <property type="term" value="F:protein methyltransferase activity"/>
    <property type="evidence" value="ECO:0007669"/>
    <property type="project" value="TreeGrafter"/>
</dbReference>
<protein>
    <submittedName>
        <fullName evidence="6">Release factor glutamine methyltransferase</fullName>
    </submittedName>
</protein>
<accession>A0A4R2H4V7</accession>
<dbReference type="InterPro" id="IPR007848">
    <property type="entry name" value="Small_mtfrase_dom"/>
</dbReference>
<reference evidence="6 7" key="1">
    <citation type="journal article" date="2015" name="Stand. Genomic Sci.">
        <title>Genomic Encyclopedia of Bacterial and Archaeal Type Strains, Phase III: the genomes of soil and plant-associated and newly described type strains.</title>
        <authorList>
            <person name="Whitman W.B."/>
            <person name="Woyke T."/>
            <person name="Klenk H.P."/>
            <person name="Zhou Y."/>
            <person name="Lilburn T.G."/>
            <person name="Beck B.J."/>
            <person name="De Vos P."/>
            <person name="Vandamme P."/>
            <person name="Eisen J.A."/>
            <person name="Garrity G."/>
            <person name="Hugenholtz P."/>
            <person name="Kyrpides N.C."/>
        </authorList>
    </citation>
    <scope>NUCLEOTIDE SEQUENCE [LARGE SCALE GENOMIC DNA]</scope>
    <source>
        <strain evidence="6 7">VKM Ac-2572</strain>
    </source>
</reference>
<dbReference type="Proteomes" id="UP000294508">
    <property type="component" value="Unassembled WGS sequence"/>
</dbReference>
<evidence type="ECO:0000256" key="1">
    <source>
        <dbReference type="ARBA" id="ARBA00006149"/>
    </source>
</evidence>
<organism evidence="6 7">
    <name type="scientific">Kribbella steppae</name>
    <dbReference type="NCBI Taxonomy" id="2512223"/>
    <lineage>
        <taxon>Bacteria</taxon>
        <taxon>Bacillati</taxon>
        <taxon>Actinomycetota</taxon>
        <taxon>Actinomycetes</taxon>
        <taxon>Propionibacteriales</taxon>
        <taxon>Kribbellaceae</taxon>
        <taxon>Kribbella</taxon>
    </lineage>
</organism>
<gene>
    <name evidence="6" type="ORF">EV652_113184</name>
</gene>
<evidence type="ECO:0000313" key="6">
    <source>
        <dbReference type="EMBL" id="TCO19785.1"/>
    </source>
</evidence>
<keyword evidence="4" id="KW-0949">S-adenosyl-L-methionine</keyword>
<keyword evidence="2 6" id="KW-0489">Methyltransferase</keyword>
<evidence type="ECO:0000259" key="5">
    <source>
        <dbReference type="Pfam" id="PF05175"/>
    </source>
</evidence>
<dbReference type="PROSITE" id="PS00092">
    <property type="entry name" value="N6_MTASE"/>
    <property type="match status" value="1"/>
</dbReference>
<comment type="caution">
    <text evidence="6">The sequence shown here is derived from an EMBL/GenBank/DDBJ whole genome shotgun (WGS) entry which is preliminary data.</text>
</comment>
<dbReference type="AlphaFoldDB" id="A0A4R2H4V7"/>
<name>A0A4R2H4V7_9ACTN</name>
<dbReference type="GO" id="GO:0032259">
    <property type="term" value="P:methylation"/>
    <property type="evidence" value="ECO:0007669"/>
    <property type="project" value="UniProtKB-KW"/>
</dbReference>
<dbReference type="GO" id="GO:0003676">
    <property type="term" value="F:nucleic acid binding"/>
    <property type="evidence" value="ECO:0007669"/>
    <property type="project" value="InterPro"/>
</dbReference>
<dbReference type="InterPro" id="IPR002052">
    <property type="entry name" value="DNA_methylase_N6_adenine_CS"/>
</dbReference>
<dbReference type="OrthoDB" id="8746524at2"/>
<dbReference type="Pfam" id="PF05175">
    <property type="entry name" value="MTS"/>
    <property type="match status" value="1"/>
</dbReference>
<comment type="similarity">
    <text evidence="1">Belongs to the eukaryotic/archaeal PrmC-related family.</text>
</comment>